<dbReference type="InterPro" id="IPR050682">
    <property type="entry name" value="ModA/WtpA"/>
</dbReference>
<gene>
    <name evidence="1" type="ORF">SAMN05444380_10536</name>
</gene>
<dbReference type="STRING" id="385682.SAMN05444380_10536"/>
<evidence type="ECO:0000313" key="1">
    <source>
        <dbReference type="EMBL" id="SFD98846.1"/>
    </source>
</evidence>
<dbReference type="PANTHER" id="PTHR30632">
    <property type="entry name" value="MOLYBDATE-BINDING PERIPLASMIC PROTEIN"/>
    <property type="match status" value="1"/>
</dbReference>
<proteinExistence type="predicted"/>
<dbReference type="GO" id="GO:0030973">
    <property type="term" value="F:molybdate ion binding"/>
    <property type="evidence" value="ECO:0007669"/>
    <property type="project" value="TreeGrafter"/>
</dbReference>
<dbReference type="RefSeq" id="WP_010526726.1">
    <property type="nucleotide sequence ID" value="NZ_AFSL01000015.1"/>
</dbReference>
<dbReference type="PANTHER" id="PTHR30632:SF0">
    <property type="entry name" value="SULFATE-BINDING PROTEIN"/>
    <property type="match status" value="1"/>
</dbReference>
<dbReference type="AlphaFoldDB" id="A0A1I1WUQ6"/>
<accession>A0A1I1WUQ6</accession>
<evidence type="ECO:0000313" key="2">
    <source>
        <dbReference type="Proteomes" id="UP000181976"/>
    </source>
</evidence>
<dbReference type="SUPFAM" id="SSF53850">
    <property type="entry name" value="Periplasmic binding protein-like II"/>
    <property type="match status" value="1"/>
</dbReference>
<sequence length="269" mass="30171">MKIQKIILLVISIILIAILTECKRNKKSDTLSKQELVIYCENGILAPVREFSAQFEKETGIKVNIQNDCARNLSNLIYYRGEADIYIPDCRLSIDNMLMTNPEIIEDSAVIGYQTLIFIISPSNPINFDGQMATLTSGKFGIELANPETSSLGQATEKLLKHHSIYNEIIKSVLSLTTDSRGLFRNIASGNSQLAIDWESDYLSNSNDFQIIDTVKIPSNEIYYQAIAVVLKDAPNKENAMKFINQLKTPSGKFFFEKYGITDIPLSPN</sequence>
<dbReference type="InParanoid" id="A0A1I1WUQ6"/>
<dbReference type="EMBL" id="FONA01000005">
    <property type="protein sequence ID" value="SFD98846.1"/>
    <property type="molecule type" value="Genomic_DNA"/>
</dbReference>
<organism evidence="1 2">
    <name type="scientific">Thermophagus xiamenensis</name>
    <dbReference type="NCBI Taxonomy" id="385682"/>
    <lineage>
        <taxon>Bacteria</taxon>
        <taxon>Pseudomonadati</taxon>
        <taxon>Bacteroidota</taxon>
        <taxon>Bacteroidia</taxon>
        <taxon>Marinilabiliales</taxon>
        <taxon>Marinilabiliaceae</taxon>
        <taxon>Thermophagus</taxon>
    </lineage>
</organism>
<reference evidence="1 2" key="1">
    <citation type="submission" date="2016-10" db="EMBL/GenBank/DDBJ databases">
        <authorList>
            <person name="de Groot N.N."/>
        </authorList>
    </citation>
    <scope>NUCLEOTIDE SEQUENCE [LARGE SCALE GENOMIC DNA]</scope>
    <source>
        <strain evidence="1 2">DSM 19012</strain>
    </source>
</reference>
<name>A0A1I1WUQ6_9BACT</name>
<dbReference type="Proteomes" id="UP000181976">
    <property type="component" value="Unassembled WGS sequence"/>
</dbReference>
<dbReference type="eggNOG" id="COG0725">
    <property type="taxonomic scope" value="Bacteria"/>
</dbReference>
<dbReference type="OrthoDB" id="1120761at2"/>
<dbReference type="GO" id="GO:0015689">
    <property type="term" value="P:molybdate ion transport"/>
    <property type="evidence" value="ECO:0007669"/>
    <property type="project" value="TreeGrafter"/>
</dbReference>
<keyword evidence="2" id="KW-1185">Reference proteome</keyword>
<dbReference type="Pfam" id="PF13531">
    <property type="entry name" value="SBP_bac_11"/>
    <property type="match status" value="1"/>
</dbReference>
<protein>
    <submittedName>
        <fullName evidence="1">Molybdenum ABC transporter, molybdate-binding protein</fullName>
    </submittedName>
</protein>
<dbReference type="Gene3D" id="3.40.190.10">
    <property type="entry name" value="Periplasmic binding protein-like II"/>
    <property type="match status" value="2"/>
</dbReference>